<dbReference type="SUPFAM" id="SSF53335">
    <property type="entry name" value="S-adenosyl-L-methionine-dependent methyltransferases"/>
    <property type="match status" value="1"/>
</dbReference>
<feature type="compositionally biased region" description="Low complexity" evidence="1">
    <location>
        <begin position="1"/>
        <end position="16"/>
    </location>
</feature>
<proteinExistence type="predicted"/>
<dbReference type="EMBL" id="MSIF01000002">
    <property type="protein sequence ID" value="OLF12652.1"/>
    <property type="molecule type" value="Genomic_DNA"/>
</dbReference>
<reference evidence="3 4" key="1">
    <citation type="submission" date="2016-12" db="EMBL/GenBank/DDBJ databases">
        <title>The draft genome sequence of Actinophytocola xinjiangensis.</title>
        <authorList>
            <person name="Wang W."/>
            <person name="Yuan L."/>
        </authorList>
    </citation>
    <scope>NUCLEOTIDE SEQUENCE [LARGE SCALE GENOMIC DNA]</scope>
    <source>
        <strain evidence="3 4">CGMCC 4.4663</strain>
    </source>
</reference>
<keyword evidence="4" id="KW-1185">Reference proteome</keyword>
<dbReference type="Pfam" id="PF08241">
    <property type="entry name" value="Methyltransf_11"/>
    <property type="match status" value="1"/>
</dbReference>
<evidence type="ECO:0000313" key="3">
    <source>
        <dbReference type="EMBL" id="OLF12652.1"/>
    </source>
</evidence>
<dbReference type="InterPro" id="IPR013216">
    <property type="entry name" value="Methyltransf_11"/>
</dbReference>
<protein>
    <recommendedName>
        <fullName evidence="2">Methyltransferase type 11 domain-containing protein</fullName>
    </recommendedName>
</protein>
<feature type="region of interest" description="Disordered" evidence="1">
    <location>
        <begin position="1"/>
        <end position="38"/>
    </location>
</feature>
<sequence length="273" mass="29670">MTETTNATTDAPTQPAEATANGRVRHRQGKARIRDGVPYSDPTSTLSLLPGAAIGEWLADVGDVFTGRLLDAGAGNQPYRDWYEPKVDQVVAVDAAPIEGLSALAFANRLPFRDASFDTVLSTQVWEHVDDAGAAARETFRVLRPGGHLIVTVPFFYPTHEAPYDYARFTRYGLAAVLRNAGFEVERVDAQGGPLLLGSHMGVLALSQALNALGRLLRLKRPLSLLPGLRHLLCLPQQLAIAVRYRLRGTRRGIRFGSGLVSLGYFAVARKPD</sequence>
<accession>A0A7Z1AZ27</accession>
<dbReference type="GO" id="GO:0008757">
    <property type="term" value="F:S-adenosylmethionine-dependent methyltransferase activity"/>
    <property type="evidence" value="ECO:0007669"/>
    <property type="project" value="InterPro"/>
</dbReference>
<comment type="caution">
    <text evidence="3">The sequence shown here is derived from an EMBL/GenBank/DDBJ whole genome shotgun (WGS) entry which is preliminary data.</text>
</comment>
<dbReference type="RefSeq" id="WP_075131558.1">
    <property type="nucleotide sequence ID" value="NZ_MSIF01000002.1"/>
</dbReference>
<name>A0A7Z1AZ27_9PSEU</name>
<evidence type="ECO:0000259" key="2">
    <source>
        <dbReference type="Pfam" id="PF08241"/>
    </source>
</evidence>
<organism evidence="3 4">
    <name type="scientific">Actinophytocola xinjiangensis</name>
    <dbReference type="NCBI Taxonomy" id="485602"/>
    <lineage>
        <taxon>Bacteria</taxon>
        <taxon>Bacillati</taxon>
        <taxon>Actinomycetota</taxon>
        <taxon>Actinomycetes</taxon>
        <taxon>Pseudonocardiales</taxon>
        <taxon>Pseudonocardiaceae</taxon>
    </lineage>
</organism>
<evidence type="ECO:0000313" key="4">
    <source>
        <dbReference type="Proteomes" id="UP000185696"/>
    </source>
</evidence>
<dbReference type="Proteomes" id="UP000185696">
    <property type="component" value="Unassembled WGS sequence"/>
</dbReference>
<gene>
    <name evidence="3" type="ORF">BLA60_04980</name>
</gene>
<dbReference type="InterPro" id="IPR029063">
    <property type="entry name" value="SAM-dependent_MTases_sf"/>
</dbReference>
<dbReference type="Gene3D" id="3.40.50.150">
    <property type="entry name" value="Vaccinia Virus protein VP39"/>
    <property type="match status" value="1"/>
</dbReference>
<feature type="domain" description="Methyltransferase type 11" evidence="2">
    <location>
        <begin position="70"/>
        <end position="151"/>
    </location>
</feature>
<evidence type="ECO:0000256" key="1">
    <source>
        <dbReference type="SAM" id="MobiDB-lite"/>
    </source>
</evidence>
<dbReference type="CDD" id="cd02440">
    <property type="entry name" value="AdoMet_MTases"/>
    <property type="match status" value="1"/>
</dbReference>
<dbReference type="AlphaFoldDB" id="A0A7Z1AZ27"/>